<keyword evidence="1 2" id="KW-0560">Oxidoreductase</keyword>
<dbReference type="Pfam" id="PF00389">
    <property type="entry name" value="2-Hacid_dh"/>
    <property type="match status" value="1"/>
</dbReference>
<gene>
    <name evidence="5" type="ORF">ZOSMA_117G00290</name>
</gene>
<evidence type="ECO:0000259" key="3">
    <source>
        <dbReference type="Pfam" id="PF00389"/>
    </source>
</evidence>
<dbReference type="SUPFAM" id="SSF52283">
    <property type="entry name" value="Formate/glycerate dehydrogenase catalytic domain-like"/>
    <property type="match status" value="1"/>
</dbReference>
<dbReference type="Pfam" id="PF02826">
    <property type="entry name" value="2-Hacid_dh_C"/>
    <property type="match status" value="1"/>
</dbReference>
<dbReference type="OMA" id="MRIACYG"/>
<dbReference type="InterPro" id="IPR036291">
    <property type="entry name" value="NAD(P)-bd_dom_sf"/>
</dbReference>
<protein>
    <submittedName>
        <fullName evidence="5">Putative Phosphoglycerate dehydrogenase</fullName>
    </submittedName>
</protein>
<evidence type="ECO:0000259" key="4">
    <source>
        <dbReference type="Pfam" id="PF02826"/>
    </source>
</evidence>
<dbReference type="InterPro" id="IPR029753">
    <property type="entry name" value="D-isomer_DH_CS"/>
</dbReference>
<evidence type="ECO:0000256" key="1">
    <source>
        <dbReference type="ARBA" id="ARBA00023002"/>
    </source>
</evidence>
<dbReference type="GO" id="GO:0004617">
    <property type="term" value="F:phosphoglycerate dehydrogenase activity"/>
    <property type="evidence" value="ECO:0000318"/>
    <property type="project" value="GO_Central"/>
</dbReference>
<dbReference type="GO" id="GO:0051287">
    <property type="term" value="F:NAD binding"/>
    <property type="evidence" value="ECO:0007669"/>
    <property type="project" value="InterPro"/>
</dbReference>
<organism evidence="5 6">
    <name type="scientific">Zostera marina</name>
    <name type="common">Eelgrass</name>
    <dbReference type="NCBI Taxonomy" id="29655"/>
    <lineage>
        <taxon>Eukaryota</taxon>
        <taxon>Viridiplantae</taxon>
        <taxon>Streptophyta</taxon>
        <taxon>Embryophyta</taxon>
        <taxon>Tracheophyta</taxon>
        <taxon>Spermatophyta</taxon>
        <taxon>Magnoliopsida</taxon>
        <taxon>Liliopsida</taxon>
        <taxon>Zosteraceae</taxon>
        <taxon>Zostera</taxon>
    </lineage>
</organism>
<dbReference type="Proteomes" id="UP000036987">
    <property type="component" value="Unassembled WGS sequence"/>
</dbReference>
<evidence type="ECO:0000313" key="5">
    <source>
        <dbReference type="EMBL" id="KMZ75211.1"/>
    </source>
</evidence>
<reference evidence="6" key="1">
    <citation type="journal article" date="2016" name="Nature">
        <title>The genome of the seagrass Zostera marina reveals angiosperm adaptation to the sea.</title>
        <authorList>
            <person name="Olsen J.L."/>
            <person name="Rouze P."/>
            <person name="Verhelst B."/>
            <person name="Lin Y.-C."/>
            <person name="Bayer T."/>
            <person name="Collen J."/>
            <person name="Dattolo E."/>
            <person name="De Paoli E."/>
            <person name="Dittami S."/>
            <person name="Maumus F."/>
            <person name="Michel G."/>
            <person name="Kersting A."/>
            <person name="Lauritano C."/>
            <person name="Lohaus R."/>
            <person name="Toepel M."/>
            <person name="Tonon T."/>
            <person name="Vanneste K."/>
            <person name="Amirebrahimi M."/>
            <person name="Brakel J."/>
            <person name="Bostroem C."/>
            <person name="Chovatia M."/>
            <person name="Grimwood J."/>
            <person name="Jenkins J.W."/>
            <person name="Jueterbock A."/>
            <person name="Mraz A."/>
            <person name="Stam W.T."/>
            <person name="Tice H."/>
            <person name="Bornberg-Bauer E."/>
            <person name="Green P.J."/>
            <person name="Pearson G.A."/>
            <person name="Procaccini G."/>
            <person name="Duarte C.M."/>
            <person name="Schmutz J."/>
            <person name="Reusch T.B.H."/>
            <person name="Van de Peer Y."/>
        </authorList>
    </citation>
    <scope>NUCLEOTIDE SEQUENCE [LARGE SCALE GENOMIC DNA]</scope>
    <source>
        <strain evidence="6">cv. Finnish</strain>
    </source>
</reference>
<comment type="caution">
    <text evidence="5">The sequence shown here is derived from an EMBL/GenBank/DDBJ whole genome shotgun (WGS) entry which is preliminary data.</text>
</comment>
<accession>A0A0K9Q1P4</accession>
<evidence type="ECO:0000313" key="6">
    <source>
        <dbReference type="Proteomes" id="UP000036987"/>
    </source>
</evidence>
<dbReference type="PANTHER" id="PTHR42938">
    <property type="entry name" value="FORMATE DEHYDROGENASE 1"/>
    <property type="match status" value="1"/>
</dbReference>
<dbReference type="EMBL" id="LFYR01000192">
    <property type="protein sequence ID" value="KMZ75211.1"/>
    <property type="molecule type" value="Genomic_DNA"/>
</dbReference>
<sequence>MFRVISESLGRVFRGVSYSQYPSSLQLPRRRFLVQGYLNRMEKMTTDNVGDVTRVLFCGFHFPASGKFTREYLESYPFIQVDEVHLDDVPNVIGNYHICVVKNRHIDSKIIARAKEMKLIMQYGVGLEGVDVDAATQHGIKVARIPGRMTGNSTSCAEMAIYLMLGLLRKQKELEISIKEKRLGEPCGETLLGKTVFIMGFGAIGTDVAKRLKPFGVKIIATKRKWGSQLNDSIKSLSTVESDEIDSLVDVKGGHEKIYDFAREADIVAVCLLMNSETSGTVDHKFLSSMKKGSLLVNVSRGGILDYKSILRHLETGHLGGLGIDVAWTEPFDPNDPVLQFKNVLITPHVAGVTEFSYRTMAKVVGDCALQIHDGVPLTGVEVVNE</sequence>
<dbReference type="PANTHER" id="PTHR42938:SF25">
    <property type="entry name" value="D-ISOMER SPECIFIC 2-HYDROXYACID DEHYDROGENASE FAMILY PROTEIN"/>
    <property type="match status" value="1"/>
</dbReference>
<dbReference type="PROSITE" id="PS00671">
    <property type="entry name" value="D_2_HYDROXYACID_DH_3"/>
    <property type="match status" value="1"/>
</dbReference>
<dbReference type="Gene3D" id="3.40.50.720">
    <property type="entry name" value="NAD(P)-binding Rossmann-like Domain"/>
    <property type="match status" value="2"/>
</dbReference>
<keyword evidence="6" id="KW-1185">Reference proteome</keyword>
<dbReference type="FunFam" id="3.40.50.720:FF:000291">
    <property type="entry name" value="Phosphoglycerate dehydrogenase, putative, 33424-31403"/>
    <property type="match status" value="1"/>
</dbReference>
<dbReference type="InterPro" id="IPR006140">
    <property type="entry name" value="D-isomer_DH_NAD-bd"/>
</dbReference>
<dbReference type="STRING" id="29655.A0A0K9Q1P4"/>
<evidence type="ECO:0000256" key="2">
    <source>
        <dbReference type="RuleBase" id="RU003719"/>
    </source>
</evidence>
<feature type="domain" description="D-isomer specific 2-hydroxyacid dehydrogenase NAD-binding" evidence="4">
    <location>
        <begin position="162"/>
        <end position="351"/>
    </location>
</feature>
<proteinExistence type="inferred from homology"/>
<dbReference type="SUPFAM" id="SSF51735">
    <property type="entry name" value="NAD(P)-binding Rossmann-fold domains"/>
    <property type="match status" value="1"/>
</dbReference>
<feature type="domain" description="D-isomer specific 2-hydroxyacid dehydrogenase catalytic" evidence="3">
    <location>
        <begin position="84"/>
        <end position="375"/>
    </location>
</feature>
<dbReference type="CDD" id="cd12175">
    <property type="entry name" value="2-Hacid_dh_11"/>
    <property type="match status" value="1"/>
</dbReference>
<dbReference type="AlphaFoldDB" id="A0A0K9Q1P4"/>
<comment type="similarity">
    <text evidence="2">Belongs to the D-isomer specific 2-hydroxyacid dehydrogenase family.</text>
</comment>
<dbReference type="InterPro" id="IPR006139">
    <property type="entry name" value="D-isomer_2_OHA_DH_cat_dom"/>
</dbReference>
<name>A0A0K9Q1P4_ZOSMR</name>
<dbReference type="OrthoDB" id="9991913at2759"/>